<evidence type="ECO:0000256" key="7">
    <source>
        <dbReference type="ARBA" id="ARBA00022962"/>
    </source>
</evidence>
<dbReference type="EMBL" id="CP036298">
    <property type="protein sequence ID" value="QDV23795.1"/>
    <property type="molecule type" value="Genomic_DNA"/>
</dbReference>
<evidence type="ECO:0000313" key="8">
    <source>
        <dbReference type="EMBL" id="QDV23795.1"/>
    </source>
</evidence>
<evidence type="ECO:0000313" key="9">
    <source>
        <dbReference type="Proteomes" id="UP000318017"/>
    </source>
</evidence>
<keyword evidence="4" id="KW-0658">Purine biosynthesis</keyword>
<name>A0A518G5C5_9BACT</name>
<dbReference type="GO" id="GO:0005737">
    <property type="term" value="C:cytoplasm"/>
    <property type="evidence" value="ECO:0007669"/>
    <property type="project" value="TreeGrafter"/>
</dbReference>
<dbReference type="PANTHER" id="PTHR10099">
    <property type="entry name" value="PHOSPHORIBOSYLFORMYLGLYCINAMIDINE SYNTHASE"/>
    <property type="match status" value="1"/>
</dbReference>
<keyword evidence="6" id="KW-0067">ATP-binding</keyword>
<dbReference type="GO" id="GO:0006189">
    <property type="term" value="P:'de novo' IMP biosynthetic process"/>
    <property type="evidence" value="ECO:0007669"/>
    <property type="project" value="InterPro"/>
</dbReference>
<dbReference type="PROSITE" id="PS51273">
    <property type="entry name" value="GATASE_TYPE_1"/>
    <property type="match status" value="1"/>
</dbReference>
<sequence>MATPRVLILRAPGTNCDVETAHAFEVAGAKTVSVHVNRLIAEPSLGQDCQILCFPGGFSYGDDVAAGRILAQRLQVHLQDLIAEFRDQERLVLGICNGFQVMMRLGIFFPGAELAAPATLALNNQARFEDRWVNLKNVDSNSVFLRGIDTLFLPMAHAEGRFVLRDREAANRLLEQQQLGLRYCTADGQTGTEPLPFPENPNGAEMNVAGISDPSGRIFGLMPHPERHIVASHHPFWTRRKVQPEKGEGLKMFENAVEYFA</sequence>
<dbReference type="KEGG" id="ahel:Q31a_21000"/>
<dbReference type="Proteomes" id="UP000318017">
    <property type="component" value="Chromosome"/>
</dbReference>
<dbReference type="OrthoDB" id="9804441at2"/>
<dbReference type="GO" id="GO:0005524">
    <property type="term" value="F:ATP binding"/>
    <property type="evidence" value="ECO:0007669"/>
    <property type="project" value="UniProtKB-KW"/>
</dbReference>
<dbReference type="PANTHER" id="PTHR10099:SF1">
    <property type="entry name" value="PHOSPHORIBOSYLFORMYLGLYCINAMIDINE SYNTHASE"/>
    <property type="match status" value="1"/>
</dbReference>
<dbReference type="PIRSF" id="PIRSF001586">
    <property type="entry name" value="FGAM_synth_I"/>
    <property type="match status" value="1"/>
</dbReference>
<dbReference type="Pfam" id="PF13507">
    <property type="entry name" value="GATase_5"/>
    <property type="match status" value="1"/>
</dbReference>
<dbReference type="Gene3D" id="3.40.50.880">
    <property type="match status" value="1"/>
</dbReference>
<dbReference type="AlphaFoldDB" id="A0A518G5C5"/>
<evidence type="ECO:0000256" key="5">
    <source>
        <dbReference type="ARBA" id="ARBA00022801"/>
    </source>
</evidence>
<dbReference type="RefSeq" id="WP_145076981.1">
    <property type="nucleotide sequence ID" value="NZ_CP036298.1"/>
</dbReference>
<proteinExistence type="predicted"/>
<keyword evidence="7" id="KW-0315">Glutamine amidotransferase</keyword>
<evidence type="ECO:0000256" key="1">
    <source>
        <dbReference type="ARBA" id="ARBA00022490"/>
    </source>
</evidence>
<evidence type="ECO:0000256" key="3">
    <source>
        <dbReference type="ARBA" id="ARBA00022741"/>
    </source>
</evidence>
<evidence type="ECO:0000256" key="2">
    <source>
        <dbReference type="ARBA" id="ARBA00022598"/>
    </source>
</evidence>
<dbReference type="InterPro" id="IPR029062">
    <property type="entry name" value="Class_I_gatase-like"/>
</dbReference>
<dbReference type="EC" id="6.3.5.3" evidence="8"/>
<evidence type="ECO:0000256" key="4">
    <source>
        <dbReference type="ARBA" id="ARBA00022755"/>
    </source>
</evidence>
<keyword evidence="1" id="KW-0963">Cytoplasm</keyword>
<reference evidence="8 9" key="1">
    <citation type="submission" date="2019-02" db="EMBL/GenBank/DDBJ databases">
        <title>Deep-cultivation of Planctomycetes and their phenomic and genomic characterization uncovers novel biology.</title>
        <authorList>
            <person name="Wiegand S."/>
            <person name="Jogler M."/>
            <person name="Boedeker C."/>
            <person name="Pinto D."/>
            <person name="Vollmers J."/>
            <person name="Rivas-Marin E."/>
            <person name="Kohn T."/>
            <person name="Peeters S.H."/>
            <person name="Heuer A."/>
            <person name="Rast P."/>
            <person name="Oberbeckmann S."/>
            <person name="Bunk B."/>
            <person name="Jeske O."/>
            <person name="Meyerdierks A."/>
            <person name="Storesund J.E."/>
            <person name="Kallscheuer N."/>
            <person name="Luecker S."/>
            <person name="Lage O.M."/>
            <person name="Pohl T."/>
            <person name="Merkel B.J."/>
            <person name="Hornburger P."/>
            <person name="Mueller R.-W."/>
            <person name="Bruemmer F."/>
            <person name="Labrenz M."/>
            <person name="Spormann A.M."/>
            <person name="Op den Camp H."/>
            <person name="Overmann J."/>
            <person name="Amann R."/>
            <person name="Jetten M.S.M."/>
            <person name="Mascher T."/>
            <person name="Medema M.H."/>
            <person name="Devos D.P."/>
            <person name="Kaster A.-K."/>
            <person name="Ovreas L."/>
            <person name="Rohde M."/>
            <person name="Galperin M.Y."/>
            <person name="Jogler C."/>
        </authorList>
    </citation>
    <scope>NUCLEOTIDE SEQUENCE [LARGE SCALE GENOMIC DNA]</scope>
    <source>
        <strain evidence="8 9">Q31a</strain>
    </source>
</reference>
<organism evidence="8 9">
    <name type="scientific">Aureliella helgolandensis</name>
    <dbReference type="NCBI Taxonomy" id="2527968"/>
    <lineage>
        <taxon>Bacteria</taxon>
        <taxon>Pseudomonadati</taxon>
        <taxon>Planctomycetota</taxon>
        <taxon>Planctomycetia</taxon>
        <taxon>Pirellulales</taxon>
        <taxon>Pirellulaceae</taxon>
        <taxon>Aureliella</taxon>
    </lineage>
</organism>
<protein>
    <submittedName>
        <fullName evidence="8">Phosphoribosylformylglycinamidine synthase</fullName>
        <ecNumber evidence="8">6.3.5.3</ecNumber>
    </submittedName>
</protein>
<dbReference type="SMART" id="SM01211">
    <property type="entry name" value="GATase_5"/>
    <property type="match status" value="1"/>
</dbReference>
<dbReference type="SUPFAM" id="SSF52317">
    <property type="entry name" value="Class I glutamine amidotransferase-like"/>
    <property type="match status" value="1"/>
</dbReference>
<evidence type="ECO:0000256" key="6">
    <source>
        <dbReference type="ARBA" id="ARBA00022840"/>
    </source>
</evidence>
<accession>A0A518G5C5</accession>
<keyword evidence="2 8" id="KW-0436">Ligase</keyword>
<keyword evidence="3" id="KW-0547">Nucleotide-binding</keyword>
<keyword evidence="5" id="KW-0378">Hydrolase</keyword>
<gene>
    <name evidence="8" type="primary">purQ</name>
    <name evidence="8" type="ORF">Q31a_21000</name>
</gene>
<dbReference type="GO" id="GO:0016787">
    <property type="term" value="F:hydrolase activity"/>
    <property type="evidence" value="ECO:0007669"/>
    <property type="project" value="UniProtKB-KW"/>
</dbReference>
<dbReference type="InterPro" id="IPR010075">
    <property type="entry name" value="PRibForGlyAmidine_synth_PurQ"/>
</dbReference>
<keyword evidence="9" id="KW-1185">Reference proteome</keyword>
<dbReference type="GO" id="GO:0004642">
    <property type="term" value="F:phosphoribosylformylglycinamidine synthase activity"/>
    <property type="evidence" value="ECO:0007669"/>
    <property type="project" value="UniProtKB-EC"/>
</dbReference>